<dbReference type="InterPro" id="IPR000515">
    <property type="entry name" value="MetI-like"/>
</dbReference>
<gene>
    <name evidence="10" type="ORF">NQX30_00130</name>
</gene>
<keyword evidence="7 8" id="KW-0472">Membrane</keyword>
<dbReference type="PANTHER" id="PTHR42929:SF1">
    <property type="entry name" value="INNER MEMBRANE ABC TRANSPORTER PERMEASE PROTEIN YDCU-RELATED"/>
    <property type="match status" value="1"/>
</dbReference>
<keyword evidence="5 8" id="KW-0812">Transmembrane</keyword>
<name>A0ABT7QJ87_9GAMM</name>
<reference evidence="10" key="1">
    <citation type="submission" date="2022-08" db="EMBL/GenBank/DDBJ databases">
        <authorList>
            <person name="Dzunkova M."/>
            <person name="La Clair J."/>
            <person name="Tyml T."/>
            <person name="Doud D."/>
            <person name="Schulz F."/>
            <person name="Piquer S."/>
            <person name="Porcel Sanchis D."/>
            <person name="Osborn A."/>
            <person name="Robinson D."/>
            <person name="Louie K.B."/>
            <person name="Bowen B.P."/>
            <person name="Bowers R."/>
            <person name="Lee J."/>
            <person name="Arnau Llombart V."/>
            <person name="Diaz Villanueva W."/>
            <person name="Gosliner T."/>
            <person name="Northen T."/>
            <person name="Cheng J.-F."/>
            <person name="Burkart M.D."/>
            <person name="Woyke T."/>
        </authorList>
    </citation>
    <scope>NUCLEOTIDE SEQUENCE</scope>
    <source>
        <strain evidence="10">Df01</strain>
    </source>
</reference>
<evidence type="ECO:0000256" key="6">
    <source>
        <dbReference type="ARBA" id="ARBA00022989"/>
    </source>
</evidence>
<dbReference type="InterPro" id="IPR035906">
    <property type="entry name" value="MetI-like_sf"/>
</dbReference>
<evidence type="ECO:0000259" key="9">
    <source>
        <dbReference type="PROSITE" id="PS50928"/>
    </source>
</evidence>
<comment type="subcellular location">
    <subcellularLocation>
        <location evidence="1 8">Cell membrane</location>
        <topology evidence="1 8">Multi-pass membrane protein</topology>
    </subcellularLocation>
</comment>
<keyword evidence="4" id="KW-1003">Cell membrane</keyword>
<dbReference type="SUPFAM" id="SSF161098">
    <property type="entry name" value="MetI-like"/>
    <property type="match status" value="1"/>
</dbReference>
<accession>A0ABT7QJ87</accession>
<feature type="transmembrane region" description="Helical" evidence="8">
    <location>
        <begin position="172"/>
        <end position="194"/>
    </location>
</feature>
<evidence type="ECO:0000256" key="8">
    <source>
        <dbReference type="RuleBase" id="RU363032"/>
    </source>
</evidence>
<keyword evidence="6 8" id="KW-1133">Transmembrane helix</keyword>
<feature type="domain" description="ABC transmembrane type-1" evidence="9">
    <location>
        <begin position="69"/>
        <end position="292"/>
    </location>
</feature>
<keyword evidence="11" id="KW-1185">Reference proteome</keyword>
<evidence type="ECO:0000256" key="3">
    <source>
        <dbReference type="ARBA" id="ARBA00022448"/>
    </source>
</evidence>
<proteinExistence type="inferred from homology"/>
<dbReference type="PROSITE" id="PS50928">
    <property type="entry name" value="ABC_TM1"/>
    <property type="match status" value="1"/>
</dbReference>
<evidence type="ECO:0000256" key="2">
    <source>
        <dbReference type="ARBA" id="ARBA00007069"/>
    </source>
</evidence>
<evidence type="ECO:0000256" key="5">
    <source>
        <dbReference type="ARBA" id="ARBA00022692"/>
    </source>
</evidence>
<dbReference type="EMBL" id="JANQAO010000001">
    <property type="protein sequence ID" value="MDM5146798.1"/>
    <property type="molecule type" value="Genomic_DNA"/>
</dbReference>
<evidence type="ECO:0000256" key="4">
    <source>
        <dbReference type="ARBA" id="ARBA00022475"/>
    </source>
</evidence>
<keyword evidence="3 8" id="KW-0813">Transport</keyword>
<evidence type="ECO:0000256" key="1">
    <source>
        <dbReference type="ARBA" id="ARBA00004651"/>
    </source>
</evidence>
<feature type="transmembrane region" description="Helical" evidence="8">
    <location>
        <begin position="215"/>
        <end position="245"/>
    </location>
</feature>
<reference evidence="10" key="2">
    <citation type="journal article" date="2023" name="Microbiome">
        <title>Synthase-selected sorting approach identifies a beta-lactone synthase in a nudibranch symbiotic bacterium.</title>
        <authorList>
            <person name="Dzunkova M."/>
            <person name="La Clair J.J."/>
            <person name="Tyml T."/>
            <person name="Doud D."/>
            <person name="Schulz F."/>
            <person name="Piquer-Esteban S."/>
            <person name="Porcel Sanchis D."/>
            <person name="Osborn A."/>
            <person name="Robinson D."/>
            <person name="Louie K.B."/>
            <person name="Bowen B.P."/>
            <person name="Bowers R.M."/>
            <person name="Lee J."/>
            <person name="Arnau V."/>
            <person name="Diaz-Villanueva W."/>
            <person name="Stepanauskas R."/>
            <person name="Gosliner T."/>
            <person name="Date S.V."/>
            <person name="Northen T.R."/>
            <person name="Cheng J.F."/>
            <person name="Burkart M.D."/>
            <person name="Woyke T."/>
        </authorList>
    </citation>
    <scope>NUCLEOTIDE SEQUENCE</scope>
    <source>
        <strain evidence="10">Df01</strain>
    </source>
</reference>
<sequence length="307" mass="33988">MRDSSRQSRYVGMVLGLPAFLWLGAFFVFPLAFIFGLSFSEKNGLINHTLTWTSDNYLVAVEPIYLTIFAKSLLIAAAATAICLLISYPVALAIAFSPARFRMPLLLAISLPFWINTLIRTYALIAVFRTRGFLNFTLESFWQFADSSLEWLGVSGGLGDAYTPLELLYTNAAVVAGIAYVFVPFMILPLYAVMERFDRSYLEASLDLGAGHWRTFWWVLLPLTMPGIISGVIIVFVPALGAFFIADMLGGTDSQIIGNVIERQFLSANNWPFGAALSFLLMYITFAAIALRAVSSRRAIRRGAVIV</sequence>
<comment type="similarity">
    <text evidence="2">Belongs to the binding-protein-dependent transport system permease family. CysTW subfamily.</text>
</comment>
<feature type="transmembrane region" description="Helical" evidence="8">
    <location>
        <begin position="73"/>
        <end position="96"/>
    </location>
</feature>
<dbReference type="PANTHER" id="PTHR42929">
    <property type="entry name" value="INNER MEMBRANE ABC TRANSPORTER PERMEASE PROTEIN YDCU-RELATED-RELATED"/>
    <property type="match status" value="1"/>
</dbReference>
<dbReference type="Pfam" id="PF00528">
    <property type="entry name" value="BPD_transp_1"/>
    <property type="match status" value="1"/>
</dbReference>
<comment type="caution">
    <text evidence="10">The sequence shown here is derived from an EMBL/GenBank/DDBJ whole genome shotgun (WGS) entry which is preliminary data.</text>
</comment>
<evidence type="ECO:0000313" key="10">
    <source>
        <dbReference type="EMBL" id="MDM5146798.1"/>
    </source>
</evidence>
<evidence type="ECO:0000256" key="7">
    <source>
        <dbReference type="ARBA" id="ARBA00023136"/>
    </source>
</evidence>
<feature type="transmembrane region" description="Helical" evidence="8">
    <location>
        <begin position="105"/>
        <end position="128"/>
    </location>
</feature>
<dbReference type="CDD" id="cd06261">
    <property type="entry name" value="TM_PBP2"/>
    <property type="match status" value="1"/>
</dbReference>
<evidence type="ECO:0000313" key="11">
    <source>
        <dbReference type="Proteomes" id="UP001168167"/>
    </source>
</evidence>
<feature type="transmembrane region" description="Helical" evidence="8">
    <location>
        <begin position="273"/>
        <end position="294"/>
    </location>
</feature>
<dbReference type="Proteomes" id="UP001168167">
    <property type="component" value="Unassembled WGS sequence"/>
</dbReference>
<organism evidence="10 11">
    <name type="scientific">Candidatus Doriopsillibacter californiensis</name>
    <dbReference type="NCBI Taxonomy" id="2970740"/>
    <lineage>
        <taxon>Bacteria</taxon>
        <taxon>Pseudomonadati</taxon>
        <taxon>Pseudomonadota</taxon>
        <taxon>Gammaproteobacteria</taxon>
        <taxon>Candidatus Tethybacterales</taxon>
        <taxon>Candidatus Persebacteraceae</taxon>
        <taxon>Candidatus Doriopsillibacter</taxon>
    </lineage>
</organism>
<dbReference type="Gene3D" id="1.10.3720.10">
    <property type="entry name" value="MetI-like"/>
    <property type="match status" value="1"/>
</dbReference>
<protein>
    <submittedName>
        <fullName evidence="10">ABC transporter permease</fullName>
    </submittedName>
</protein>
<feature type="transmembrane region" description="Helical" evidence="8">
    <location>
        <begin position="12"/>
        <end position="35"/>
    </location>
</feature>